<feature type="binding site" description="in other chain" evidence="10">
    <location>
        <begin position="167"/>
        <end position="169"/>
    </location>
    <ligand>
        <name>ATP</name>
        <dbReference type="ChEBI" id="CHEBI:30616"/>
        <note>ligand shared between two neighboring subunits</note>
    </ligand>
</feature>
<dbReference type="Pfam" id="PF02773">
    <property type="entry name" value="S-AdoMet_synt_C"/>
    <property type="match status" value="1"/>
</dbReference>
<evidence type="ECO:0000256" key="11">
    <source>
        <dbReference type="RuleBase" id="RU000542"/>
    </source>
</evidence>
<feature type="binding site" evidence="10">
    <location>
        <position position="269"/>
    </location>
    <ligand>
        <name>ATP</name>
        <dbReference type="ChEBI" id="CHEBI:30616"/>
        <note>ligand shared between two neighboring subunits</note>
    </ligand>
</feature>
<dbReference type="Gene3D" id="3.30.300.10">
    <property type="match status" value="3"/>
</dbReference>
<keyword evidence="17" id="KW-1185">Reference proteome</keyword>
<feature type="binding site" description="in other chain" evidence="10">
    <location>
        <position position="58"/>
    </location>
    <ligand>
        <name>L-methionine</name>
        <dbReference type="ChEBI" id="CHEBI:57844"/>
        <note>ligand shared between two neighboring subunits</note>
    </ligand>
</feature>
<dbReference type="PANTHER" id="PTHR11964">
    <property type="entry name" value="S-ADENOSYLMETHIONINE SYNTHETASE"/>
    <property type="match status" value="1"/>
</dbReference>
<dbReference type="SUPFAM" id="SSF55973">
    <property type="entry name" value="S-adenosylmethionine synthetase"/>
    <property type="match status" value="3"/>
</dbReference>
<feature type="binding site" description="in other chain" evidence="10">
    <location>
        <position position="17"/>
    </location>
    <ligand>
        <name>ATP</name>
        <dbReference type="ChEBI" id="CHEBI:30616"/>
        <note>ligand shared between two neighboring subunits</note>
    </ligand>
</feature>
<dbReference type="PROSITE" id="PS00377">
    <property type="entry name" value="ADOMET_SYNTHASE_2"/>
    <property type="match status" value="1"/>
</dbReference>
<comment type="cofactor">
    <cofactor evidence="10">
        <name>Mg(2+)</name>
        <dbReference type="ChEBI" id="CHEBI:18420"/>
    </cofactor>
    <text evidence="10">Binds 2 divalent ions per subunit.</text>
</comment>
<keyword evidence="7 10" id="KW-0067">ATP-binding</keyword>
<evidence type="ECO:0000256" key="5">
    <source>
        <dbReference type="ARBA" id="ARBA00022723"/>
    </source>
</evidence>
<feature type="binding site" evidence="10">
    <location>
        <position position="45"/>
    </location>
    <ligand>
        <name>K(+)</name>
        <dbReference type="ChEBI" id="CHEBI:29103"/>
    </ligand>
</feature>
<comment type="pathway">
    <text evidence="1 10">Amino-acid biosynthesis; S-adenosyl-L-methionine biosynthesis; S-adenosyl-L-methionine from L-methionine: step 1/1.</text>
</comment>
<keyword evidence="4 10" id="KW-0808">Transferase</keyword>
<feature type="domain" description="S-adenosylmethionine synthetase N-terminal" evidence="13">
    <location>
        <begin position="6"/>
        <end position="103"/>
    </location>
</feature>
<dbReference type="PROSITE" id="PS00376">
    <property type="entry name" value="ADOMET_SYNTHASE_1"/>
    <property type="match status" value="1"/>
</dbReference>
<accession>A0A923RI96</accession>
<dbReference type="RefSeq" id="WP_186869409.1">
    <property type="nucleotide sequence ID" value="NZ_JACOOL010000004.1"/>
</dbReference>
<evidence type="ECO:0000256" key="4">
    <source>
        <dbReference type="ARBA" id="ARBA00022679"/>
    </source>
</evidence>
<dbReference type="GO" id="GO:0004478">
    <property type="term" value="F:methionine adenosyltransferase activity"/>
    <property type="evidence" value="ECO:0007669"/>
    <property type="project" value="UniProtKB-UniRule"/>
</dbReference>
<dbReference type="PIRSF" id="PIRSF000497">
    <property type="entry name" value="MAT"/>
    <property type="match status" value="1"/>
</dbReference>
<dbReference type="InterPro" id="IPR022629">
    <property type="entry name" value="S-AdoMet_synt_central"/>
</dbReference>
<evidence type="ECO:0000256" key="6">
    <source>
        <dbReference type="ARBA" id="ARBA00022741"/>
    </source>
</evidence>
<dbReference type="InterPro" id="IPR022628">
    <property type="entry name" value="S-AdoMet_synt_N"/>
</dbReference>
<sequence>MLSEKILFTSESVSEGHPDKIADQISDAILDAALEQDPSSRVACEVFTTTNTVIVGGEITTKANLNVEKIVRNTLIEIGYTDNRYGIDGSSCNVEVLLHTQSPDIAMGVNVSSDSKAIGAGDQGIMFGYATDETDSYMPLAIEIAHKLVKRASQLRKQGEFTWARPDMKSQVTIDYTNPKQPIIDTVLMSIQHDEDFDKDKFETYVKESIIKQIARDYGMNEEFRILINPTGRFVIGGPHGDTGLTGRKIIVDTYGGAAKHGGGAFSGKDSTKVDRSAAYAARYVAKNIVASGFAKRCEIQLSYAIGVSEPISISIDTFGTETVEHEQLLKAIREVFDLTPAGIINMLNLRKPQYKQVAAYGHFGRHDLDVTWERTDKVEALQEALANYAYAGVLR</sequence>
<keyword evidence="10" id="KW-0963">Cytoplasm</keyword>
<feature type="binding site" description="in other chain" evidence="10">
    <location>
        <position position="101"/>
    </location>
    <ligand>
        <name>L-methionine</name>
        <dbReference type="ChEBI" id="CHEBI:57844"/>
        <note>ligand shared between two neighboring subunits</note>
    </ligand>
</feature>
<keyword evidence="5 10" id="KW-0479">Metal-binding</keyword>
<keyword evidence="6 10" id="KW-0547">Nucleotide-binding</keyword>
<dbReference type="InterPro" id="IPR022630">
    <property type="entry name" value="S-AdoMet_synt_C"/>
</dbReference>
<feature type="binding site" evidence="10">
    <location>
        <position position="242"/>
    </location>
    <ligand>
        <name>ATP</name>
        <dbReference type="ChEBI" id="CHEBI:30616"/>
        <note>ligand shared between two neighboring subunits</note>
    </ligand>
</feature>
<feature type="binding site" description="in other chain" evidence="10">
    <location>
        <position position="273"/>
    </location>
    <ligand>
        <name>L-methionine</name>
        <dbReference type="ChEBI" id="CHEBI:57844"/>
        <note>ligand shared between two neighboring subunits</note>
    </ligand>
</feature>
<evidence type="ECO:0000259" key="14">
    <source>
        <dbReference type="Pfam" id="PF02772"/>
    </source>
</evidence>
<comment type="catalytic activity">
    <reaction evidence="10">
        <text>L-methionine + ATP + H2O = S-adenosyl-L-methionine + phosphate + diphosphate</text>
        <dbReference type="Rhea" id="RHEA:21080"/>
        <dbReference type="ChEBI" id="CHEBI:15377"/>
        <dbReference type="ChEBI" id="CHEBI:30616"/>
        <dbReference type="ChEBI" id="CHEBI:33019"/>
        <dbReference type="ChEBI" id="CHEBI:43474"/>
        <dbReference type="ChEBI" id="CHEBI:57844"/>
        <dbReference type="ChEBI" id="CHEBI:59789"/>
        <dbReference type="EC" id="2.5.1.6"/>
    </reaction>
</comment>
<evidence type="ECO:0000256" key="2">
    <source>
        <dbReference type="ARBA" id="ARBA00009685"/>
    </source>
</evidence>
<comment type="subcellular location">
    <subcellularLocation>
        <location evidence="10 11">Cytoplasm</location>
    </subcellularLocation>
</comment>
<comment type="cofactor">
    <cofactor evidence="10">
        <name>K(+)</name>
        <dbReference type="ChEBI" id="CHEBI:29103"/>
    </cofactor>
    <text evidence="10">Binds 1 potassium ion per subunit.</text>
</comment>
<evidence type="ECO:0000313" key="17">
    <source>
        <dbReference type="Proteomes" id="UP000637359"/>
    </source>
</evidence>
<reference evidence="16" key="1">
    <citation type="submission" date="2020-08" db="EMBL/GenBank/DDBJ databases">
        <title>Genome public.</title>
        <authorList>
            <person name="Liu C."/>
            <person name="Sun Q."/>
        </authorList>
    </citation>
    <scope>NUCLEOTIDE SEQUENCE</scope>
    <source>
        <strain evidence="16">BX22</strain>
    </source>
</reference>
<feature type="domain" description="S-adenosylmethionine synthetase central" evidence="14">
    <location>
        <begin position="118"/>
        <end position="234"/>
    </location>
</feature>
<evidence type="ECO:0000256" key="1">
    <source>
        <dbReference type="ARBA" id="ARBA00005224"/>
    </source>
</evidence>
<feature type="binding site" evidence="10">
    <location>
        <position position="242"/>
    </location>
    <ligand>
        <name>L-methionine</name>
        <dbReference type="ChEBI" id="CHEBI:57844"/>
        <note>ligand shared between two neighboring subunits</note>
    </ligand>
</feature>
<comment type="similarity">
    <text evidence="2 10 12">Belongs to the AdoMet synthase family.</text>
</comment>
<dbReference type="GO" id="GO:0006730">
    <property type="term" value="P:one-carbon metabolic process"/>
    <property type="evidence" value="ECO:0007669"/>
    <property type="project" value="UniProtKB-KW"/>
</dbReference>
<feature type="binding site" description="in other chain" evidence="10">
    <location>
        <begin position="248"/>
        <end position="249"/>
    </location>
    <ligand>
        <name>ATP</name>
        <dbReference type="ChEBI" id="CHEBI:30616"/>
        <note>ligand shared between two neighboring subunits</note>
    </ligand>
</feature>
<evidence type="ECO:0000256" key="7">
    <source>
        <dbReference type="ARBA" id="ARBA00022840"/>
    </source>
</evidence>
<evidence type="ECO:0000313" key="16">
    <source>
        <dbReference type="EMBL" id="MBC5636593.1"/>
    </source>
</evidence>
<dbReference type="GO" id="GO:0006556">
    <property type="term" value="P:S-adenosylmethionine biosynthetic process"/>
    <property type="evidence" value="ECO:0007669"/>
    <property type="project" value="UniProtKB-UniRule"/>
</dbReference>
<dbReference type="GO" id="GO:0000287">
    <property type="term" value="F:magnesium ion binding"/>
    <property type="evidence" value="ECO:0007669"/>
    <property type="project" value="UniProtKB-UniRule"/>
</dbReference>
<feature type="domain" description="S-adenosylmethionine synthetase C-terminal" evidence="15">
    <location>
        <begin position="236"/>
        <end position="375"/>
    </location>
</feature>
<feature type="binding site" description="in other chain" evidence="10">
    <location>
        <begin position="233"/>
        <end position="234"/>
    </location>
    <ligand>
        <name>ATP</name>
        <dbReference type="ChEBI" id="CHEBI:30616"/>
        <note>ligand shared between two neighboring subunits</note>
    </ligand>
</feature>
<name>A0A923RI96_9BACI</name>
<proteinExistence type="inferred from homology"/>
<keyword evidence="3 10" id="KW-0554">One-carbon metabolism</keyword>
<dbReference type="InterPro" id="IPR022636">
    <property type="entry name" value="S-AdoMet_synthetase_sfam"/>
</dbReference>
<evidence type="ECO:0000256" key="9">
    <source>
        <dbReference type="ARBA" id="ARBA00022958"/>
    </source>
</evidence>
<keyword evidence="8 10" id="KW-0460">Magnesium</keyword>
<dbReference type="FunFam" id="3.30.300.10:FF:000003">
    <property type="entry name" value="S-adenosylmethionine synthase"/>
    <property type="match status" value="1"/>
</dbReference>
<dbReference type="InterPro" id="IPR022631">
    <property type="entry name" value="ADOMET_SYNTHASE_CS"/>
</dbReference>
<dbReference type="EMBL" id="JACOOL010000004">
    <property type="protein sequence ID" value="MBC5636593.1"/>
    <property type="molecule type" value="Genomic_DNA"/>
</dbReference>
<evidence type="ECO:0000256" key="12">
    <source>
        <dbReference type="RuleBase" id="RU004462"/>
    </source>
</evidence>
<comment type="function">
    <text evidence="10">Catalyzes the formation of S-adenosylmethionine (AdoMet) from methionine and ATP. The overall synthetic reaction is composed of two sequential steps, AdoMet formation and the subsequent tripolyphosphate hydrolysis which occurs prior to release of AdoMet from the enzyme.</text>
</comment>
<evidence type="ECO:0000259" key="15">
    <source>
        <dbReference type="Pfam" id="PF02773"/>
    </source>
</evidence>
<dbReference type="Proteomes" id="UP000637359">
    <property type="component" value="Unassembled WGS sequence"/>
</dbReference>
<organism evidence="16 17">
    <name type="scientific">Ornithinibacillus hominis</name>
    <dbReference type="NCBI Taxonomy" id="2763055"/>
    <lineage>
        <taxon>Bacteria</taxon>
        <taxon>Bacillati</taxon>
        <taxon>Bacillota</taxon>
        <taxon>Bacilli</taxon>
        <taxon>Bacillales</taxon>
        <taxon>Bacillaceae</taxon>
        <taxon>Ornithinibacillus</taxon>
    </lineage>
</organism>
<feature type="binding site" evidence="10">
    <location>
        <position position="19"/>
    </location>
    <ligand>
        <name>Mg(2+)</name>
        <dbReference type="ChEBI" id="CHEBI:18420"/>
    </ligand>
</feature>
<comment type="subunit">
    <text evidence="10">Homotetramer; dimer of dimers.</text>
</comment>
<dbReference type="InterPro" id="IPR002133">
    <property type="entry name" value="S-AdoMet_synthetase"/>
</dbReference>
<protein>
    <recommendedName>
        <fullName evidence="10">S-adenosylmethionine synthase</fullName>
        <shortName evidence="10">AdoMet synthase</shortName>
        <ecNumber evidence="10">2.5.1.6</ecNumber>
    </recommendedName>
    <alternativeName>
        <fullName evidence="10">MAT</fullName>
    </alternativeName>
    <alternativeName>
        <fullName evidence="10">Methionine adenosyltransferase</fullName>
    </alternativeName>
</protein>
<dbReference type="NCBIfam" id="TIGR01034">
    <property type="entry name" value="metK"/>
    <property type="match status" value="1"/>
</dbReference>
<comment type="caution">
    <text evidence="16">The sequence shown here is derived from an EMBL/GenBank/DDBJ whole genome shotgun (WGS) entry which is preliminary data.</text>
</comment>
<dbReference type="CDD" id="cd18079">
    <property type="entry name" value="S-AdoMet_synt"/>
    <property type="match status" value="1"/>
</dbReference>
<dbReference type="Pfam" id="PF00438">
    <property type="entry name" value="S-AdoMet_synt_N"/>
    <property type="match status" value="1"/>
</dbReference>
<dbReference type="GO" id="GO:0005524">
    <property type="term" value="F:ATP binding"/>
    <property type="evidence" value="ECO:0007669"/>
    <property type="project" value="UniProtKB-UniRule"/>
</dbReference>
<evidence type="ECO:0000256" key="8">
    <source>
        <dbReference type="ARBA" id="ARBA00022842"/>
    </source>
</evidence>
<gene>
    <name evidence="10" type="primary">metK</name>
    <name evidence="16" type="ORF">H8S33_07120</name>
</gene>
<evidence type="ECO:0000256" key="3">
    <source>
        <dbReference type="ARBA" id="ARBA00022563"/>
    </source>
</evidence>
<dbReference type="Pfam" id="PF02772">
    <property type="entry name" value="S-AdoMet_synt_M"/>
    <property type="match status" value="1"/>
</dbReference>
<evidence type="ECO:0000259" key="13">
    <source>
        <dbReference type="Pfam" id="PF00438"/>
    </source>
</evidence>
<dbReference type="EC" id="2.5.1.6" evidence="10"/>
<evidence type="ECO:0000256" key="10">
    <source>
        <dbReference type="HAMAP-Rule" id="MF_00086"/>
    </source>
</evidence>
<dbReference type="GO" id="GO:0005737">
    <property type="term" value="C:cytoplasm"/>
    <property type="evidence" value="ECO:0007669"/>
    <property type="project" value="UniProtKB-SubCell"/>
</dbReference>
<dbReference type="AlphaFoldDB" id="A0A923RI96"/>
<dbReference type="HAMAP" id="MF_00086">
    <property type="entry name" value="S_AdoMet_synth1"/>
    <property type="match status" value="1"/>
</dbReference>
<feature type="region of interest" description="Flexible loop" evidence="10">
    <location>
        <begin position="101"/>
        <end position="111"/>
    </location>
</feature>
<feature type="binding site" evidence="10">
    <location>
        <position position="265"/>
    </location>
    <ligand>
        <name>ATP</name>
        <dbReference type="ChEBI" id="CHEBI:30616"/>
        <note>ligand shared between two neighboring subunits</note>
    </ligand>
</feature>
<keyword evidence="9 10" id="KW-0630">Potassium</keyword>